<feature type="region of interest" description="Disordered" evidence="2">
    <location>
        <begin position="231"/>
        <end position="251"/>
    </location>
</feature>
<protein>
    <submittedName>
        <fullName evidence="4">Aldo/keto reductase</fullName>
    </submittedName>
</protein>
<evidence type="ECO:0000256" key="1">
    <source>
        <dbReference type="ARBA" id="ARBA00023002"/>
    </source>
</evidence>
<evidence type="ECO:0000313" key="5">
    <source>
        <dbReference type="Proteomes" id="UP000254875"/>
    </source>
</evidence>
<organism evidence="4 5">
    <name type="scientific">Paraburkholderia lacunae</name>
    <dbReference type="NCBI Taxonomy" id="2211104"/>
    <lineage>
        <taxon>Bacteria</taxon>
        <taxon>Pseudomonadati</taxon>
        <taxon>Pseudomonadota</taxon>
        <taxon>Betaproteobacteria</taxon>
        <taxon>Burkholderiales</taxon>
        <taxon>Burkholderiaceae</taxon>
        <taxon>Paraburkholderia</taxon>
    </lineage>
</organism>
<sequence length="371" mass="40371">MTMNRYNLLGRSGLRVSPIALGTMTFGTEWGWGAEEKSALRLFDLYVDAGGNFVDTADLYTEGTSEKWLGKFVAARGLRDRLVIATKYGYNAETGNPNAGGNHRKNLLRALDGSLKRLGTDYIDLYYLHTWDRVTPVDEVMRAMDDAVRAGKIRYVGLSDTPAWFAGRAQTLADWRGFEPVAAMQLEYSMIERNAENEFADLAANLGMGLVPWSPLGMGVLSGKYRPSQSGASGSVSGSGRLASVASAPPPGFDKLTERNFRIVAELEAVANLAGKPMAQVALNWLHQKRGVSSIIVGATRPEQLQESLGSLDFMLAPELISRLDAVSEPARPFPYYMFADGHQARIHGQVEVSDKSAAYAAPVTISAPRT</sequence>
<accession>A0A370NFL0</accession>
<dbReference type="AlphaFoldDB" id="A0A370NFL0"/>
<evidence type="ECO:0000256" key="2">
    <source>
        <dbReference type="SAM" id="MobiDB-lite"/>
    </source>
</evidence>
<dbReference type="GO" id="GO:0016491">
    <property type="term" value="F:oxidoreductase activity"/>
    <property type="evidence" value="ECO:0007669"/>
    <property type="project" value="UniProtKB-KW"/>
</dbReference>
<name>A0A370NFL0_9BURK</name>
<keyword evidence="1" id="KW-0560">Oxidoreductase</keyword>
<dbReference type="Pfam" id="PF00248">
    <property type="entry name" value="Aldo_ket_red"/>
    <property type="match status" value="1"/>
</dbReference>
<feature type="domain" description="NADP-dependent oxidoreductase" evidence="3">
    <location>
        <begin position="18"/>
        <end position="328"/>
    </location>
</feature>
<gene>
    <name evidence="4" type="ORF">DLM46_00465</name>
</gene>
<keyword evidence="5" id="KW-1185">Reference proteome</keyword>
<dbReference type="Gene3D" id="3.20.20.100">
    <property type="entry name" value="NADP-dependent oxidoreductase domain"/>
    <property type="match status" value="1"/>
</dbReference>
<reference evidence="5" key="1">
    <citation type="submission" date="2018-05" db="EMBL/GenBank/DDBJ databases">
        <authorList>
            <person name="Feng T."/>
        </authorList>
    </citation>
    <scope>NUCLEOTIDE SEQUENCE [LARGE SCALE GENOMIC DNA]</scope>
    <source>
        <strain evidence="5">S27</strain>
    </source>
</reference>
<evidence type="ECO:0000313" key="4">
    <source>
        <dbReference type="EMBL" id="RDK04399.1"/>
    </source>
</evidence>
<dbReference type="CDD" id="cd19080">
    <property type="entry name" value="AKR_AKR9A_9B"/>
    <property type="match status" value="1"/>
</dbReference>
<dbReference type="InterPro" id="IPR036812">
    <property type="entry name" value="NAD(P)_OxRdtase_dom_sf"/>
</dbReference>
<dbReference type="InterPro" id="IPR023210">
    <property type="entry name" value="NADP_OxRdtase_dom"/>
</dbReference>
<proteinExistence type="predicted"/>
<comment type="caution">
    <text evidence="4">The sequence shown here is derived from an EMBL/GenBank/DDBJ whole genome shotgun (WGS) entry which is preliminary data.</text>
</comment>
<dbReference type="EMBL" id="QHKS01000001">
    <property type="protein sequence ID" value="RDK04399.1"/>
    <property type="molecule type" value="Genomic_DNA"/>
</dbReference>
<evidence type="ECO:0000259" key="3">
    <source>
        <dbReference type="Pfam" id="PF00248"/>
    </source>
</evidence>
<dbReference type="Proteomes" id="UP000254875">
    <property type="component" value="Unassembled WGS sequence"/>
</dbReference>
<dbReference type="InterPro" id="IPR050523">
    <property type="entry name" value="AKR_Detox_Biosynth"/>
</dbReference>
<dbReference type="RefSeq" id="WP_115098771.1">
    <property type="nucleotide sequence ID" value="NZ_QHKS01000001.1"/>
</dbReference>
<dbReference type="GO" id="GO:0005829">
    <property type="term" value="C:cytosol"/>
    <property type="evidence" value="ECO:0007669"/>
    <property type="project" value="TreeGrafter"/>
</dbReference>
<dbReference type="PANTHER" id="PTHR43364">
    <property type="entry name" value="NADH-SPECIFIC METHYLGLYOXAL REDUCTASE-RELATED"/>
    <property type="match status" value="1"/>
</dbReference>
<feature type="compositionally biased region" description="Low complexity" evidence="2">
    <location>
        <begin position="231"/>
        <end position="247"/>
    </location>
</feature>
<dbReference type="FunFam" id="3.20.20.100:FF:000004">
    <property type="entry name" value="Oxidoreductase, aldo/keto reductase"/>
    <property type="match status" value="1"/>
</dbReference>
<dbReference type="OrthoDB" id="5488419at2"/>
<dbReference type="PANTHER" id="PTHR43364:SF4">
    <property type="entry name" value="NAD(P)-LINKED OXIDOREDUCTASE SUPERFAMILY PROTEIN"/>
    <property type="match status" value="1"/>
</dbReference>
<dbReference type="SUPFAM" id="SSF51430">
    <property type="entry name" value="NAD(P)-linked oxidoreductase"/>
    <property type="match status" value="1"/>
</dbReference>